<keyword evidence="3" id="KW-1185">Reference proteome</keyword>
<dbReference type="EMBL" id="CVRI01000059">
    <property type="protein sequence ID" value="CRL03065.1"/>
    <property type="molecule type" value="Genomic_DNA"/>
</dbReference>
<gene>
    <name evidence="2" type="ORF">CLUMA_CG016370</name>
</gene>
<dbReference type="Proteomes" id="UP000183832">
    <property type="component" value="Unassembled WGS sequence"/>
</dbReference>
<proteinExistence type="predicted"/>
<sequence>MMSIKSIISLTFVVLLIFTISSSVDAAFKKLPMNGSMFGKRGTSIEYESTAQKALTAMCEVCQSWFNQDNYVN</sequence>
<protein>
    <submittedName>
        <fullName evidence="2">CLUMA_CG016370, isoform A</fullName>
    </submittedName>
</protein>
<reference evidence="2 3" key="1">
    <citation type="submission" date="2015-04" db="EMBL/GenBank/DDBJ databases">
        <authorList>
            <person name="Syromyatnikov M.Y."/>
            <person name="Popov V.N."/>
        </authorList>
    </citation>
    <scope>NUCLEOTIDE SEQUENCE [LARGE SCALE GENOMIC DNA]</scope>
</reference>
<accession>A0A1J1IWY1</accession>
<evidence type="ECO:0000256" key="1">
    <source>
        <dbReference type="SAM" id="SignalP"/>
    </source>
</evidence>
<name>A0A1J1IWY1_9DIPT</name>
<feature type="chain" id="PRO_5012837048" evidence="1">
    <location>
        <begin position="27"/>
        <end position="73"/>
    </location>
</feature>
<feature type="signal peptide" evidence="1">
    <location>
        <begin position="1"/>
        <end position="26"/>
    </location>
</feature>
<dbReference type="OrthoDB" id="8190180at2759"/>
<keyword evidence="1" id="KW-0732">Signal</keyword>
<evidence type="ECO:0000313" key="3">
    <source>
        <dbReference type="Proteomes" id="UP000183832"/>
    </source>
</evidence>
<dbReference type="AlphaFoldDB" id="A0A1J1IWY1"/>
<organism evidence="2 3">
    <name type="scientific">Clunio marinus</name>
    <dbReference type="NCBI Taxonomy" id="568069"/>
    <lineage>
        <taxon>Eukaryota</taxon>
        <taxon>Metazoa</taxon>
        <taxon>Ecdysozoa</taxon>
        <taxon>Arthropoda</taxon>
        <taxon>Hexapoda</taxon>
        <taxon>Insecta</taxon>
        <taxon>Pterygota</taxon>
        <taxon>Neoptera</taxon>
        <taxon>Endopterygota</taxon>
        <taxon>Diptera</taxon>
        <taxon>Nematocera</taxon>
        <taxon>Chironomoidea</taxon>
        <taxon>Chironomidae</taxon>
        <taxon>Clunio</taxon>
    </lineage>
</organism>
<evidence type="ECO:0000313" key="2">
    <source>
        <dbReference type="EMBL" id="CRL03065.1"/>
    </source>
</evidence>